<comment type="subcellular location">
    <subcellularLocation>
        <location evidence="1">Cell membrane</location>
        <topology evidence="1">Multi-pass membrane protein</topology>
    </subcellularLocation>
</comment>
<keyword evidence="5 7" id="KW-1133">Transmembrane helix</keyword>
<accession>A0A382NAG7</accession>
<name>A0A382NAG7_9ZZZZ</name>
<evidence type="ECO:0000256" key="3">
    <source>
        <dbReference type="ARBA" id="ARBA00022475"/>
    </source>
</evidence>
<keyword evidence="3" id="KW-1003">Cell membrane</keyword>
<feature type="non-terminal residue" evidence="9">
    <location>
        <position position="1"/>
    </location>
</feature>
<evidence type="ECO:0000256" key="7">
    <source>
        <dbReference type="SAM" id="Phobius"/>
    </source>
</evidence>
<dbReference type="InterPro" id="IPR035906">
    <property type="entry name" value="MetI-like_sf"/>
</dbReference>
<protein>
    <recommendedName>
        <fullName evidence="8">ABC transmembrane type-1 domain-containing protein</fullName>
    </recommendedName>
</protein>
<dbReference type="EMBL" id="UINC01099146">
    <property type="protein sequence ID" value="SVC58193.1"/>
    <property type="molecule type" value="Genomic_DNA"/>
</dbReference>
<proteinExistence type="predicted"/>
<keyword evidence="4 7" id="KW-0812">Transmembrane</keyword>
<dbReference type="Pfam" id="PF00528">
    <property type="entry name" value="BPD_transp_1"/>
    <property type="match status" value="1"/>
</dbReference>
<dbReference type="GO" id="GO:0005886">
    <property type="term" value="C:plasma membrane"/>
    <property type="evidence" value="ECO:0007669"/>
    <property type="project" value="UniProtKB-SubCell"/>
</dbReference>
<reference evidence="9" key="1">
    <citation type="submission" date="2018-05" db="EMBL/GenBank/DDBJ databases">
        <authorList>
            <person name="Lanie J.A."/>
            <person name="Ng W.-L."/>
            <person name="Kazmierczak K.M."/>
            <person name="Andrzejewski T.M."/>
            <person name="Davidsen T.M."/>
            <person name="Wayne K.J."/>
            <person name="Tettelin H."/>
            <person name="Glass J.I."/>
            <person name="Rusch D."/>
            <person name="Podicherti R."/>
            <person name="Tsui H.-C.T."/>
            <person name="Winkler M.E."/>
        </authorList>
    </citation>
    <scope>NUCLEOTIDE SEQUENCE</scope>
</reference>
<keyword evidence="6 7" id="KW-0472">Membrane</keyword>
<evidence type="ECO:0000256" key="2">
    <source>
        <dbReference type="ARBA" id="ARBA00022448"/>
    </source>
</evidence>
<evidence type="ECO:0000256" key="1">
    <source>
        <dbReference type="ARBA" id="ARBA00004651"/>
    </source>
</evidence>
<feature type="transmembrane region" description="Helical" evidence="7">
    <location>
        <begin position="60"/>
        <end position="85"/>
    </location>
</feature>
<dbReference type="Gene3D" id="1.10.3720.10">
    <property type="entry name" value="MetI-like"/>
    <property type="match status" value="1"/>
</dbReference>
<evidence type="ECO:0000256" key="5">
    <source>
        <dbReference type="ARBA" id="ARBA00022989"/>
    </source>
</evidence>
<dbReference type="PANTHER" id="PTHR30151">
    <property type="entry name" value="ALKANE SULFONATE ABC TRANSPORTER-RELATED, MEMBRANE SUBUNIT"/>
    <property type="match status" value="1"/>
</dbReference>
<organism evidence="9">
    <name type="scientific">marine metagenome</name>
    <dbReference type="NCBI Taxonomy" id="408172"/>
    <lineage>
        <taxon>unclassified sequences</taxon>
        <taxon>metagenomes</taxon>
        <taxon>ecological metagenomes</taxon>
    </lineage>
</organism>
<gene>
    <name evidence="9" type="ORF">METZ01_LOCUS311047</name>
</gene>
<evidence type="ECO:0000259" key="8">
    <source>
        <dbReference type="PROSITE" id="PS50928"/>
    </source>
</evidence>
<dbReference type="CDD" id="cd06261">
    <property type="entry name" value="TM_PBP2"/>
    <property type="match status" value="1"/>
</dbReference>
<dbReference type="GO" id="GO:0055085">
    <property type="term" value="P:transmembrane transport"/>
    <property type="evidence" value="ECO:0007669"/>
    <property type="project" value="InterPro"/>
</dbReference>
<keyword evidence="2" id="KW-0813">Transport</keyword>
<dbReference type="PROSITE" id="PS50928">
    <property type="entry name" value="ABC_TM1"/>
    <property type="match status" value="1"/>
</dbReference>
<dbReference type="AlphaFoldDB" id="A0A382NAG7"/>
<evidence type="ECO:0000256" key="4">
    <source>
        <dbReference type="ARBA" id="ARBA00022692"/>
    </source>
</evidence>
<evidence type="ECO:0000256" key="6">
    <source>
        <dbReference type="ARBA" id="ARBA00023136"/>
    </source>
</evidence>
<evidence type="ECO:0000313" key="9">
    <source>
        <dbReference type="EMBL" id="SVC58193.1"/>
    </source>
</evidence>
<dbReference type="SUPFAM" id="SSF161098">
    <property type="entry name" value="MetI-like"/>
    <property type="match status" value="1"/>
</dbReference>
<feature type="domain" description="ABC transmembrane type-1" evidence="8">
    <location>
        <begin position="1"/>
        <end position="119"/>
    </location>
</feature>
<sequence>VIVVALIAFFPISVSTTDGLVSVDPDMVKLMQTFGANRIQIFREVRIPHALPHIFTGMKVAAAFSVLGAVFGEWVGARGGLGYLLLIKNRAVNTDDVFAIIAVLALMGIMFFGLITLIERLVVPWHFDNRIEDK</sequence>
<feature type="transmembrane region" description="Helical" evidence="7">
    <location>
        <begin position="97"/>
        <end position="118"/>
    </location>
</feature>
<dbReference type="InterPro" id="IPR000515">
    <property type="entry name" value="MetI-like"/>
</dbReference>
<dbReference type="PANTHER" id="PTHR30151:SF20">
    <property type="entry name" value="ABC TRANSPORTER PERMEASE PROTEIN HI_0355-RELATED"/>
    <property type="match status" value="1"/>
</dbReference>